<evidence type="ECO:0000256" key="2">
    <source>
        <dbReference type="ARBA" id="ARBA00012925"/>
    </source>
</evidence>
<dbReference type="EMBL" id="AP023343">
    <property type="protein sequence ID" value="BCI86592.1"/>
    <property type="molecule type" value="Genomic_DNA"/>
</dbReference>
<reference evidence="9 10" key="1">
    <citation type="submission" date="2020-07" db="EMBL/GenBank/DDBJ databases">
        <title>Mycobacterium kansasii (former subtype) with zoonotic potential isolated from diseased indoor pet cat, Japan.</title>
        <authorList>
            <person name="Fukano H."/>
            <person name="Terazono T."/>
            <person name="Hoshino Y."/>
        </authorList>
    </citation>
    <scope>NUCLEOTIDE SEQUENCE [LARGE SCALE GENOMIC DNA]</scope>
    <source>
        <strain evidence="9 10">Kuro-I</strain>
    </source>
</reference>
<feature type="region of interest" description="Disordered" evidence="8">
    <location>
        <begin position="129"/>
        <end position="181"/>
    </location>
</feature>
<feature type="binding site" evidence="7">
    <location>
        <position position="109"/>
    </location>
    <ligand>
        <name>Zn(2+)</name>
        <dbReference type="ChEBI" id="CHEBI:29105"/>
    </ligand>
</feature>
<proteinExistence type="inferred from homology"/>
<dbReference type="CDD" id="cd03379">
    <property type="entry name" value="beta_CA_cladeD"/>
    <property type="match status" value="1"/>
</dbReference>
<comment type="function">
    <text evidence="5">Catalyzes the reversible hydration of carbon dioxide to form bicarbonate.</text>
</comment>
<feature type="binding site" evidence="7">
    <location>
        <position position="112"/>
    </location>
    <ligand>
        <name>Zn(2+)</name>
        <dbReference type="ChEBI" id="CHEBI:29105"/>
    </ligand>
</feature>
<evidence type="ECO:0000313" key="9">
    <source>
        <dbReference type="EMBL" id="BCI86592.1"/>
    </source>
</evidence>
<protein>
    <recommendedName>
        <fullName evidence="2">carbonic anhydrase</fullName>
        <ecNumber evidence="2">4.2.1.1</ecNumber>
    </recommendedName>
</protein>
<evidence type="ECO:0000313" key="10">
    <source>
        <dbReference type="Proteomes" id="UP000516380"/>
    </source>
</evidence>
<dbReference type="InterPro" id="IPR036874">
    <property type="entry name" value="Carbonic_anhydrase_sf"/>
</dbReference>
<gene>
    <name evidence="9" type="ORF">NIIDMKKI_17980</name>
</gene>
<comment type="catalytic activity">
    <reaction evidence="6">
        <text>hydrogencarbonate + H(+) = CO2 + H2O</text>
        <dbReference type="Rhea" id="RHEA:10748"/>
        <dbReference type="ChEBI" id="CHEBI:15377"/>
        <dbReference type="ChEBI" id="CHEBI:15378"/>
        <dbReference type="ChEBI" id="CHEBI:16526"/>
        <dbReference type="ChEBI" id="CHEBI:17544"/>
        <dbReference type="EC" id="4.2.1.1"/>
    </reaction>
</comment>
<evidence type="ECO:0000256" key="7">
    <source>
        <dbReference type="PIRSR" id="PIRSR601765-1"/>
    </source>
</evidence>
<dbReference type="PANTHER" id="PTHR43175">
    <property type="entry name" value="CARBONIC ANHYDRASE"/>
    <property type="match status" value="1"/>
</dbReference>
<evidence type="ECO:0000256" key="5">
    <source>
        <dbReference type="ARBA" id="ARBA00024993"/>
    </source>
</evidence>
<dbReference type="Pfam" id="PF00484">
    <property type="entry name" value="Pro_CA"/>
    <property type="match status" value="1"/>
</dbReference>
<keyword evidence="4 7" id="KW-0862">Zinc</keyword>
<comment type="cofactor">
    <cofactor evidence="7">
        <name>Zn(2+)</name>
        <dbReference type="ChEBI" id="CHEBI:29105"/>
    </cofactor>
    <text evidence="7">Binds 1 zinc ion per subunit.</text>
</comment>
<dbReference type="PANTHER" id="PTHR43175:SF3">
    <property type="entry name" value="CARBON DISULFIDE HYDROLASE"/>
    <property type="match status" value="1"/>
</dbReference>
<feature type="binding site" evidence="7">
    <location>
        <position position="58"/>
    </location>
    <ligand>
        <name>Zn(2+)</name>
        <dbReference type="ChEBI" id="CHEBI:29105"/>
    </ligand>
</feature>
<sequence>MLRSSGGIVLRSKTPIPEEPGVTVTDEYLSHNTEYAKTFQGPLPLPPSKHIAIVACMDARIDVYRVLGINEGEAHVIRNAGGVVTDDVIRSLAISQRLLGTQEIILIHHTDCGMLTFTDDDFKRAIQDETGVKPRGRPSHSLTSPRTCASRCAASRTAPSSPNTSPCEGASSTSPPAGSTK</sequence>
<organism evidence="9 10">
    <name type="scientific">Mycobacterium kansasii</name>
    <dbReference type="NCBI Taxonomy" id="1768"/>
    <lineage>
        <taxon>Bacteria</taxon>
        <taxon>Bacillati</taxon>
        <taxon>Actinomycetota</taxon>
        <taxon>Actinomycetes</taxon>
        <taxon>Mycobacteriales</taxon>
        <taxon>Mycobacteriaceae</taxon>
        <taxon>Mycobacterium</taxon>
    </lineage>
</organism>
<evidence type="ECO:0000256" key="6">
    <source>
        <dbReference type="ARBA" id="ARBA00048348"/>
    </source>
</evidence>
<evidence type="ECO:0000256" key="3">
    <source>
        <dbReference type="ARBA" id="ARBA00022723"/>
    </source>
</evidence>
<dbReference type="SMART" id="SM00947">
    <property type="entry name" value="Pro_CA"/>
    <property type="match status" value="1"/>
</dbReference>
<dbReference type="Gene3D" id="3.40.1050.10">
    <property type="entry name" value="Carbonic anhydrase"/>
    <property type="match status" value="1"/>
</dbReference>
<evidence type="ECO:0000256" key="1">
    <source>
        <dbReference type="ARBA" id="ARBA00006217"/>
    </source>
</evidence>
<dbReference type="EC" id="4.2.1.1" evidence="2"/>
<dbReference type="AlphaFoldDB" id="A0A7G1I9U4"/>
<keyword evidence="3 7" id="KW-0479">Metal-binding</keyword>
<evidence type="ECO:0000256" key="8">
    <source>
        <dbReference type="SAM" id="MobiDB-lite"/>
    </source>
</evidence>
<dbReference type="SUPFAM" id="SSF53056">
    <property type="entry name" value="beta-carbonic anhydrase, cab"/>
    <property type="match status" value="1"/>
</dbReference>
<comment type="similarity">
    <text evidence="1">Belongs to the beta-class carbonic anhydrase family.</text>
</comment>
<feature type="binding site" evidence="7">
    <location>
        <position position="56"/>
    </location>
    <ligand>
        <name>Zn(2+)</name>
        <dbReference type="ChEBI" id="CHEBI:29105"/>
    </ligand>
</feature>
<dbReference type="Proteomes" id="UP000516380">
    <property type="component" value="Chromosome"/>
</dbReference>
<dbReference type="GO" id="GO:0004089">
    <property type="term" value="F:carbonate dehydratase activity"/>
    <property type="evidence" value="ECO:0007669"/>
    <property type="project" value="UniProtKB-EC"/>
</dbReference>
<feature type="compositionally biased region" description="Polar residues" evidence="8">
    <location>
        <begin position="157"/>
        <end position="181"/>
    </location>
</feature>
<dbReference type="InterPro" id="IPR001765">
    <property type="entry name" value="Carbonic_anhydrase"/>
</dbReference>
<keyword evidence="10" id="KW-1185">Reference proteome</keyword>
<evidence type="ECO:0000256" key="4">
    <source>
        <dbReference type="ARBA" id="ARBA00022833"/>
    </source>
</evidence>
<accession>A0A7G1I9U4</accession>
<dbReference type="GO" id="GO:0008270">
    <property type="term" value="F:zinc ion binding"/>
    <property type="evidence" value="ECO:0007669"/>
    <property type="project" value="InterPro"/>
</dbReference>
<name>A0A7G1I9U4_MYCKA</name>